<sequence length="326" mass="36628">MASTITNPNILTIDIKKDVLEGNPYGYYNIPSLFKIIPTEGKTTKQILSNEPKGIRAKFVGEYEEIPYQNVRLREAILNSKRIGAAIELSEEFVNNTAIDIEEYLKQVFTQRILDEIENQMISTGTTDGTEPKNIQKLTPGRNRTATTQEGQPLSFEDMVESYELFINNPANKKNAFWMISKSAKFSILDENENERLSFENIPEGADATFLGLPVYRRNLGITGSGQNVAHIITNREAYGISMTNIRFTRIKGDTKQQINNAHVYIGESYVDGKLINEFAKTSAVFASEVTQASVTEQSIDEPVEKEAVEPKSTKRKPTKATIEKE</sequence>
<dbReference type="KEGG" id="bar:GBAA_5361"/>
<evidence type="ECO:0000313" key="4">
    <source>
        <dbReference type="EMBL" id="AAT34494.1"/>
    </source>
</evidence>
<dbReference type="SUPFAM" id="SSF56563">
    <property type="entry name" value="Major capsid protein gp5"/>
    <property type="match status" value="1"/>
</dbReference>
<dbReference type="EMBL" id="AE017334">
    <property type="protein sequence ID" value="AAT34494.1"/>
    <property type="molecule type" value="Genomic_DNA"/>
</dbReference>
<accession>E9RBH2</accession>
<accession>A0A0F7RAW7</accession>
<accession>A0A6L7HQ21</accession>
<proteinExistence type="predicted"/>
<feature type="region of interest" description="Disordered" evidence="2">
    <location>
        <begin position="296"/>
        <end position="326"/>
    </location>
</feature>
<evidence type="ECO:0000256" key="1">
    <source>
        <dbReference type="ARBA" id="ARBA00004328"/>
    </source>
</evidence>
<dbReference type="Proteomes" id="UP000000594">
    <property type="component" value="Chromosome"/>
</dbReference>
<name>A0A6L7HQ21_BACAN</name>
<dbReference type="PATRIC" id="fig|1392.230.peg.5277"/>
<dbReference type="GeneID" id="45024964"/>
<dbReference type="KEGG" id="banh:HYU01_26190"/>
<feature type="domain" description="Phage capsid-like C-terminal" evidence="3">
    <location>
        <begin position="33"/>
        <end position="278"/>
    </location>
</feature>
<dbReference type="Pfam" id="PF05065">
    <property type="entry name" value="Phage_capsid"/>
    <property type="match status" value="1"/>
</dbReference>
<accession>Q81X81</accession>
<dbReference type="NCBIfam" id="TIGR01554">
    <property type="entry name" value="major_cap_HK97"/>
    <property type="match status" value="1"/>
</dbReference>
<accession>Q6KKD6</accession>
<protein>
    <recommendedName>
        <fullName evidence="3">Phage capsid-like C-terminal domain-containing protein</fullName>
    </recommendedName>
</protein>
<dbReference type="RefSeq" id="WP_000168836.1">
    <property type="nucleotide sequence ID" value="NZ_AP014833.1"/>
</dbReference>
<dbReference type="OrthoDB" id="10005945at2"/>
<accession>Q6HR17</accession>
<evidence type="ECO:0000259" key="3">
    <source>
        <dbReference type="Pfam" id="PF05065"/>
    </source>
</evidence>
<keyword evidence="5" id="KW-1185">Reference proteome</keyword>
<dbReference type="IntAct" id="A0A6L7HQ21">
    <property type="interactions" value="3"/>
</dbReference>
<dbReference type="InterPro" id="IPR024455">
    <property type="entry name" value="Phage_capsid"/>
</dbReference>
<evidence type="ECO:0000256" key="2">
    <source>
        <dbReference type="SAM" id="MobiDB-lite"/>
    </source>
</evidence>
<dbReference type="AlphaFoldDB" id="A0A6L7HQ21"/>
<organism evidence="4 5">
    <name type="scientific">Bacillus anthracis</name>
    <name type="common">anthrax bacterium</name>
    <dbReference type="NCBI Taxonomy" id="1392"/>
    <lineage>
        <taxon>Bacteria</taxon>
        <taxon>Bacillati</taxon>
        <taxon>Bacillota</taxon>
        <taxon>Bacilli</taxon>
        <taxon>Bacillales</taxon>
        <taxon>Bacillaceae</taxon>
        <taxon>Bacillus</taxon>
        <taxon>Bacillus cereus group</taxon>
    </lineage>
</organism>
<dbReference type="InterPro" id="IPR054612">
    <property type="entry name" value="Phage_capsid-like_C"/>
</dbReference>
<reference evidence="4 5" key="1">
    <citation type="journal article" date="2009" name="J. Bacteriol.">
        <title>The complete genome sequence of Bacillus anthracis Ames 'Ancestor'.</title>
        <authorList>
            <person name="Ravel J."/>
            <person name="Jiang L."/>
            <person name="Stanley S.T."/>
            <person name="Wilson M.R."/>
            <person name="Decker R.S."/>
            <person name="Read T.D."/>
            <person name="Worsham P."/>
            <person name="Keim P.S."/>
            <person name="Salzberg S.L."/>
            <person name="Fraser-Liggett C.M."/>
            <person name="Rasko D.A."/>
        </authorList>
    </citation>
    <scope>NUCLEOTIDE SEQUENCE [LARGE SCALE GENOMIC DNA]</scope>
    <source>
        <strain evidence="5">Ames ancestor</strain>
    </source>
</reference>
<feature type="region of interest" description="Disordered" evidence="2">
    <location>
        <begin position="123"/>
        <end position="150"/>
    </location>
</feature>
<gene>
    <name evidence="4" type="ordered locus">GBAA_5361</name>
</gene>
<comment type="subcellular location">
    <subcellularLocation>
        <location evidence="1">Virion</location>
    </subcellularLocation>
</comment>
<evidence type="ECO:0000313" key="5">
    <source>
        <dbReference type="Proteomes" id="UP000000594"/>
    </source>
</evidence>
<feature type="compositionally biased region" description="Basic and acidic residues" evidence="2">
    <location>
        <begin position="303"/>
        <end position="313"/>
    </location>
</feature>
<accession>E9RBH1</accession>